<keyword evidence="10" id="KW-0472">Membrane</keyword>
<comment type="cofactor">
    <cofactor evidence="1">
        <name>Zn(2+)</name>
        <dbReference type="ChEBI" id="CHEBI:29105"/>
    </cofactor>
</comment>
<keyword evidence="10" id="KW-1133">Transmembrane helix</keyword>
<feature type="transmembrane region" description="Helical" evidence="10">
    <location>
        <begin position="62"/>
        <end position="79"/>
    </location>
</feature>
<dbReference type="Pfam" id="PF12796">
    <property type="entry name" value="Ank_2"/>
    <property type="match status" value="2"/>
</dbReference>
<feature type="transmembrane region" description="Helical" evidence="10">
    <location>
        <begin position="28"/>
        <end position="55"/>
    </location>
</feature>
<keyword evidence="8" id="KW-0482">Metalloprotease</keyword>
<keyword evidence="5" id="KW-0378">Hydrolase</keyword>
<dbReference type="InterPro" id="IPR011990">
    <property type="entry name" value="TPR-like_helical_dom_sf"/>
</dbReference>
<keyword evidence="6" id="KW-0862">Zinc</keyword>
<evidence type="ECO:0000313" key="12">
    <source>
        <dbReference type="EMBL" id="MFC5401419.1"/>
    </source>
</evidence>
<dbReference type="PROSITE" id="PS50088">
    <property type="entry name" value="ANK_REPEAT"/>
    <property type="match status" value="3"/>
</dbReference>
<dbReference type="Gene3D" id="1.25.40.20">
    <property type="entry name" value="Ankyrin repeat-containing domain"/>
    <property type="match status" value="2"/>
</dbReference>
<organism evidence="12 13">
    <name type="scientific">Cohnella soli</name>
    <dbReference type="NCBI Taxonomy" id="425005"/>
    <lineage>
        <taxon>Bacteria</taxon>
        <taxon>Bacillati</taxon>
        <taxon>Bacillota</taxon>
        <taxon>Bacilli</taxon>
        <taxon>Bacillales</taxon>
        <taxon>Paenibacillaceae</taxon>
        <taxon>Cohnella</taxon>
    </lineage>
</organism>
<reference evidence="13" key="1">
    <citation type="journal article" date="2019" name="Int. J. Syst. Evol. Microbiol.">
        <title>The Global Catalogue of Microorganisms (GCM) 10K type strain sequencing project: providing services to taxonomists for standard genome sequencing and annotation.</title>
        <authorList>
            <consortium name="The Broad Institute Genomics Platform"/>
            <consortium name="The Broad Institute Genome Sequencing Center for Infectious Disease"/>
            <person name="Wu L."/>
            <person name="Ma J."/>
        </authorList>
    </citation>
    <scope>NUCLEOTIDE SEQUENCE [LARGE SCALE GENOMIC DNA]</scope>
    <source>
        <strain evidence="13">CGMCC 1.18575</strain>
    </source>
</reference>
<dbReference type="PRINTS" id="PR01415">
    <property type="entry name" value="ANKYRIN"/>
</dbReference>
<feature type="domain" description="Peptidase M48" evidence="11">
    <location>
        <begin position="134"/>
        <end position="330"/>
    </location>
</feature>
<keyword evidence="4" id="KW-0677">Repeat</keyword>
<feature type="repeat" description="ANK" evidence="9">
    <location>
        <begin position="673"/>
        <end position="705"/>
    </location>
</feature>
<dbReference type="Gene3D" id="1.25.40.10">
    <property type="entry name" value="Tetratricopeptide repeat domain"/>
    <property type="match status" value="1"/>
</dbReference>
<dbReference type="EMBL" id="JBHSMI010000002">
    <property type="protein sequence ID" value="MFC5401419.1"/>
    <property type="molecule type" value="Genomic_DNA"/>
</dbReference>
<feature type="repeat" description="ANK" evidence="9">
    <location>
        <begin position="706"/>
        <end position="738"/>
    </location>
</feature>
<proteinExistence type="predicted"/>
<dbReference type="InterPro" id="IPR001915">
    <property type="entry name" value="Peptidase_M48"/>
</dbReference>
<dbReference type="InterPro" id="IPR036770">
    <property type="entry name" value="Ankyrin_rpt-contain_sf"/>
</dbReference>
<evidence type="ECO:0000256" key="9">
    <source>
        <dbReference type="PROSITE-ProRule" id="PRU00023"/>
    </source>
</evidence>
<evidence type="ECO:0000313" key="13">
    <source>
        <dbReference type="Proteomes" id="UP001596113"/>
    </source>
</evidence>
<keyword evidence="7 9" id="KW-0040">ANK repeat</keyword>
<keyword evidence="2" id="KW-0645">Protease</keyword>
<keyword evidence="13" id="KW-1185">Reference proteome</keyword>
<evidence type="ECO:0000256" key="6">
    <source>
        <dbReference type="ARBA" id="ARBA00022833"/>
    </source>
</evidence>
<dbReference type="RefSeq" id="WP_378128953.1">
    <property type="nucleotide sequence ID" value="NZ_JBHSMI010000002.1"/>
</dbReference>
<keyword evidence="3" id="KW-0479">Metal-binding</keyword>
<feature type="repeat" description="ANK" evidence="9">
    <location>
        <begin position="773"/>
        <end position="805"/>
    </location>
</feature>
<dbReference type="Proteomes" id="UP001596113">
    <property type="component" value="Unassembled WGS sequence"/>
</dbReference>
<sequence>MSHEKYMELVKKLEESSRSNPKGYKWKIIGLVSIGFAYVAGILLLLLALALTLLLTMFKHPLLLIKLGIPIGGLIWVILKSFNIKFEPPEGIELTRDSAPELFREIDDLGKSLRAIKIHKVLLTSEFNASVVQIPQAGVLGMHHNYLMIGLPLMQALTPAQFRAVLAHEMGHLSRSHSKFGGWIYRLRRVWGQLMEQFEESGRSGQFLFRRFLRSYSPRLNAYTFVLARENEYEADRLAAKAAGSRNMADALIQLSVRESQLNEFFWPEVNKLPRSQNRPPKVFTDMKVFLDRPAGSPEHANRALKHALRAETSYDDTHPSLAERLQALGEDMRLPEYEERSAAENYLASSLASLMNQLDHQWQEEVESNWSERAEQYDAMREELDKLRTERPDELSEQQVWQLARITEELHGPSDALPLYEALIQRNDKLAPAYMAAGTILIRESNAANDEKARTYISRAMELDSDYTFACCDELIAHYEKRGDDAKAQEWLEIGRNHARLHGLAVQERETIQPTDEYEPHGLEDYQLVPFINELQRYPILKEAYLVRKKVKYWLDKPLYVLLIRNKRKWLTGKRKIAELVVRNLGQDEALLPGTAIVVLNTHRKFRRVRDQAQRHPEGCLFQRYSVLERVSPIRIYKDVVAKRLMRAIDLRKAGAVRMWLALGADPNGLTDNMLPLSLAAHENDIATMNALLRAGAQVNGINSDGNTPLFWAAYQGHEEAVGWLLKQGADPNVRYVSGRSVLSPVCMHGYENILKLLLAAGAKPIYTCHADGETPLMIAAYNGRYECAEILIEAGADPSTKDNHGNTALSFAKQYGHERIVELLQPCVAAG</sequence>
<comment type="caution">
    <text evidence="12">The sequence shown here is derived from an EMBL/GenBank/DDBJ whole genome shotgun (WGS) entry which is preliminary data.</text>
</comment>
<evidence type="ECO:0000259" key="11">
    <source>
        <dbReference type="Pfam" id="PF01435"/>
    </source>
</evidence>
<evidence type="ECO:0000256" key="3">
    <source>
        <dbReference type="ARBA" id="ARBA00022723"/>
    </source>
</evidence>
<dbReference type="Gene3D" id="3.30.2010.10">
    <property type="entry name" value="Metalloproteases ('zincins'), catalytic domain"/>
    <property type="match status" value="1"/>
</dbReference>
<dbReference type="PROSITE" id="PS50297">
    <property type="entry name" value="ANK_REP_REGION"/>
    <property type="match status" value="2"/>
</dbReference>
<dbReference type="PANTHER" id="PTHR24201">
    <property type="entry name" value="ANK_REP_REGION DOMAIN-CONTAINING PROTEIN"/>
    <property type="match status" value="1"/>
</dbReference>
<dbReference type="CDD" id="cd07328">
    <property type="entry name" value="M48_Ste24p_like"/>
    <property type="match status" value="1"/>
</dbReference>
<name>A0ABW0HLK4_9BACL</name>
<evidence type="ECO:0000256" key="10">
    <source>
        <dbReference type="SAM" id="Phobius"/>
    </source>
</evidence>
<accession>A0ABW0HLK4</accession>
<evidence type="ECO:0000256" key="4">
    <source>
        <dbReference type="ARBA" id="ARBA00022737"/>
    </source>
</evidence>
<evidence type="ECO:0000256" key="2">
    <source>
        <dbReference type="ARBA" id="ARBA00022670"/>
    </source>
</evidence>
<evidence type="ECO:0000256" key="5">
    <source>
        <dbReference type="ARBA" id="ARBA00022801"/>
    </source>
</evidence>
<keyword evidence="10" id="KW-0812">Transmembrane</keyword>
<dbReference type="InterPro" id="IPR050776">
    <property type="entry name" value="Ank_Repeat/CDKN_Inhibitor"/>
</dbReference>
<dbReference type="SUPFAM" id="SSF48403">
    <property type="entry name" value="Ankyrin repeat"/>
    <property type="match status" value="1"/>
</dbReference>
<dbReference type="SMART" id="SM00248">
    <property type="entry name" value="ANK"/>
    <property type="match status" value="4"/>
</dbReference>
<protein>
    <submittedName>
        <fullName evidence="12">Ankyrin repeat domain-containing protein</fullName>
    </submittedName>
</protein>
<evidence type="ECO:0000256" key="7">
    <source>
        <dbReference type="ARBA" id="ARBA00023043"/>
    </source>
</evidence>
<dbReference type="Pfam" id="PF01435">
    <property type="entry name" value="Peptidase_M48"/>
    <property type="match status" value="1"/>
</dbReference>
<dbReference type="InterPro" id="IPR002110">
    <property type="entry name" value="Ankyrin_rpt"/>
</dbReference>
<dbReference type="SUPFAM" id="SSF48452">
    <property type="entry name" value="TPR-like"/>
    <property type="match status" value="1"/>
</dbReference>
<evidence type="ECO:0000256" key="8">
    <source>
        <dbReference type="ARBA" id="ARBA00023049"/>
    </source>
</evidence>
<gene>
    <name evidence="12" type="ORF">ACFPOF_01620</name>
</gene>
<evidence type="ECO:0000256" key="1">
    <source>
        <dbReference type="ARBA" id="ARBA00001947"/>
    </source>
</evidence>